<evidence type="ECO:0000259" key="5">
    <source>
        <dbReference type="SMART" id="SM00387"/>
    </source>
</evidence>
<evidence type="ECO:0000256" key="2">
    <source>
        <dbReference type="ARBA" id="ARBA00022777"/>
    </source>
</evidence>
<keyword evidence="7" id="KW-1185">Reference proteome</keyword>
<dbReference type="InterPro" id="IPR003594">
    <property type="entry name" value="HATPase_dom"/>
</dbReference>
<dbReference type="Pfam" id="PF07730">
    <property type="entry name" value="HisKA_3"/>
    <property type="match status" value="1"/>
</dbReference>
<feature type="transmembrane region" description="Helical" evidence="4">
    <location>
        <begin position="194"/>
        <end position="214"/>
    </location>
</feature>
<feature type="domain" description="Histidine kinase/HSP90-like ATPase" evidence="5">
    <location>
        <begin position="332"/>
        <end position="423"/>
    </location>
</feature>
<dbReference type="Gene3D" id="1.20.5.1930">
    <property type="match status" value="1"/>
</dbReference>
<dbReference type="Proteomes" id="UP000662814">
    <property type="component" value="Chromosome"/>
</dbReference>
<keyword evidence="4" id="KW-1133">Transmembrane helix</keyword>
<evidence type="ECO:0000313" key="6">
    <source>
        <dbReference type="EMBL" id="QPZ39374.1"/>
    </source>
</evidence>
<gene>
    <name evidence="6" type="ORF">HCR76_04745</name>
</gene>
<protein>
    <submittedName>
        <fullName evidence="6">Histidine kinase</fullName>
    </submittedName>
</protein>
<reference evidence="6 7" key="1">
    <citation type="submission" date="2020-12" db="EMBL/GenBank/DDBJ databases">
        <title>Microbacterium sp. HY060.</title>
        <authorList>
            <person name="Zhou J."/>
        </authorList>
    </citation>
    <scope>NUCLEOTIDE SEQUENCE [LARGE SCALE GENOMIC DNA]</scope>
    <source>
        <strain evidence="6 7">HY60</strain>
    </source>
</reference>
<feature type="transmembrane region" description="Helical" evidence="4">
    <location>
        <begin position="113"/>
        <end position="132"/>
    </location>
</feature>
<name>A0ABX6YKN8_9MICO</name>
<dbReference type="PANTHER" id="PTHR24421">
    <property type="entry name" value="NITRATE/NITRITE SENSOR PROTEIN NARX-RELATED"/>
    <property type="match status" value="1"/>
</dbReference>
<dbReference type="InterPro" id="IPR050482">
    <property type="entry name" value="Sensor_HK_TwoCompSys"/>
</dbReference>
<dbReference type="PANTHER" id="PTHR24421:SF63">
    <property type="entry name" value="SENSOR HISTIDINE KINASE DESK"/>
    <property type="match status" value="1"/>
</dbReference>
<proteinExistence type="predicted"/>
<dbReference type="SMART" id="SM00387">
    <property type="entry name" value="HATPase_c"/>
    <property type="match status" value="1"/>
</dbReference>
<keyword evidence="1" id="KW-0808">Transferase</keyword>
<keyword evidence="3" id="KW-0902">Two-component regulatory system</keyword>
<dbReference type="RefSeq" id="WP_166988709.1">
    <property type="nucleotide sequence ID" value="NZ_CP061169.1"/>
</dbReference>
<dbReference type="InterPro" id="IPR011712">
    <property type="entry name" value="Sig_transdc_His_kin_sub3_dim/P"/>
</dbReference>
<evidence type="ECO:0000256" key="4">
    <source>
        <dbReference type="SAM" id="Phobius"/>
    </source>
</evidence>
<dbReference type="Pfam" id="PF02518">
    <property type="entry name" value="HATPase_c"/>
    <property type="match status" value="1"/>
</dbReference>
<keyword evidence="2 6" id="KW-0418">Kinase</keyword>
<evidence type="ECO:0000256" key="1">
    <source>
        <dbReference type="ARBA" id="ARBA00022679"/>
    </source>
</evidence>
<feature type="transmembrane region" description="Helical" evidence="4">
    <location>
        <begin position="138"/>
        <end position="155"/>
    </location>
</feature>
<organism evidence="6 7">
    <name type="scientific">Paramicrobacterium chengjingii</name>
    <dbReference type="NCBI Taxonomy" id="2769067"/>
    <lineage>
        <taxon>Bacteria</taxon>
        <taxon>Bacillati</taxon>
        <taxon>Actinomycetota</taxon>
        <taxon>Actinomycetes</taxon>
        <taxon>Micrococcales</taxon>
        <taxon>Microbacteriaceae</taxon>
        <taxon>Paramicrobacterium</taxon>
    </lineage>
</organism>
<keyword evidence="4" id="KW-0812">Transmembrane</keyword>
<sequence>MSLIYTQSHATPFLRTKRTLMVGDVTPAAAAPAARTSAEGSVHATWVYTLGSIVFFFLVLDGVLLIRGLSALSRSHSSIDILIVVFTLASTIVQVRFCWFLRDGLGGGLPHTAWTATLFAASAPALVLGLFSPDLWRVAPLPFWLSVVLVACLLPERTRWNVLGAGVAITIGSYLLAKATLPFTVDTALGERDIAIFLFAAFMPVVVILSLWWWNIVIELDRHRRSAAELAIAKERLRFAADLHDIQGHHLQVIALKAELAERMLQRDPAAAREQLRETRLIASEALQETRSLVAGYREVGLDDELENAREVLSAAGAACELRIEALPASATARRALAYVVREATTNIIRHSSAGAVTISVESDGGCCRLTVSNDGVSSTPAVDTSGTGLDGLRTRVENHGGTFATTLDAGRFELIATIPDGAVGEGSPHV</sequence>
<keyword evidence="4" id="KW-0472">Membrane</keyword>
<dbReference type="Gene3D" id="3.30.565.10">
    <property type="entry name" value="Histidine kinase-like ATPase, C-terminal domain"/>
    <property type="match status" value="1"/>
</dbReference>
<dbReference type="CDD" id="cd16917">
    <property type="entry name" value="HATPase_UhpB-NarQ-NarX-like"/>
    <property type="match status" value="1"/>
</dbReference>
<dbReference type="SUPFAM" id="SSF55874">
    <property type="entry name" value="ATPase domain of HSP90 chaperone/DNA topoisomerase II/histidine kinase"/>
    <property type="match status" value="1"/>
</dbReference>
<accession>A0ABX6YKN8</accession>
<feature type="transmembrane region" description="Helical" evidence="4">
    <location>
        <begin position="81"/>
        <end position="101"/>
    </location>
</feature>
<dbReference type="EMBL" id="CP061169">
    <property type="protein sequence ID" value="QPZ39374.1"/>
    <property type="molecule type" value="Genomic_DNA"/>
</dbReference>
<feature type="transmembrane region" description="Helical" evidence="4">
    <location>
        <begin position="45"/>
        <end position="69"/>
    </location>
</feature>
<feature type="transmembrane region" description="Helical" evidence="4">
    <location>
        <begin position="162"/>
        <end position="182"/>
    </location>
</feature>
<evidence type="ECO:0000256" key="3">
    <source>
        <dbReference type="ARBA" id="ARBA00023012"/>
    </source>
</evidence>
<dbReference type="InterPro" id="IPR036890">
    <property type="entry name" value="HATPase_C_sf"/>
</dbReference>
<evidence type="ECO:0000313" key="7">
    <source>
        <dbReference type="Proteomes" id="UP000662814"/>
    </source>
</evidence>
<dbReference type="GO" id="GO:0016301">
    <property type="term" value="F:kinase activity"/>
    <property type="evidence" value="ECO:0007669"/>
    <property type="project" value="UniProtKB-KW"/>
</dbReference>